<dbReference type="InterPro" id="IPR000182">
    <property type="entry name" value="GNAT_dom"/>
</dbReference>
<dbReference type="RefSeq" id="WP_167212480.1">
    <property type="nucleotide sequence ID" value="NZ_JAASRO010000001.1"/>
</dbReference>
<dbReference type="Gene3D" id="3.40.630.30">
    <property type="match status" value="1"/>
</dbReference>
<dbReference type="AlphaFoldDB" id="A0A7X5VEY7"/>
<accession>A0A7X5VEY7</accession>
<dbReference type="CDD" id="cd04301">
    <property type="entry name" value="NAT_SF"/>
    <property type="match status" value="1"/>
</dbReference>
<evidence type="ECO:0000259" key="3">
    <source>
        <dbReference type="PROSITE" id="PS51186"/>
    </source>
</evidence>
<evidence type="ECO:0000313" key="4">
    <source>
        <dbReference type="EMBL" id="NIK59923.1"/>
    </source>
</evidence>
<feature type="domain" description="N-acetyltransferase" evidence="3">
    <location>
        <begin position="1"/>
        <end position="182"/>
    </location>
</feature>
<dbReference type="GO" id="GO:0016747">
    <property type="term" value="F:acyltransferase activity, transferring groups other than amino-acyl groups"/>
    <property type="evidence" value="ECO:0007669"/>
    <property type="project" value="InterPro"/>
</dbReference>
<dbReference type="PROSITE" id="PS51186">
    <property type="entry name" value="GNAT"/>
    <property type="match status" value="1"/>
</dbReference>
<comment type="caution">
    <text evidence="4">The sequence shown here is derived from an EMBL/GenBank/DDBJ whole genome shotgun (WGS) entry which is preliminary data.</text>
</comment>
<dbReference type="SUPFAM" id="SSF55729">
    <property type="entry name" value="Acyl-CoA N-acyltransferases (Nat)"/>
    <property type="match status" value="2"/>
</dbReference>
<dbReference type="Proteomes" id="UP000555407">
    <property type="component" value="Unassembled WGS sequence"/>
</dbReference>
<keyword evidence="1 4" id="KW-0808">Transferase</keyword>
<dbReference type="InterPro" id="IPR016181">
    <property type="entry name" value="Acyl_CoA_acyltransferase"/>
</dbReference>
<keyword evidence="5" id="KW-1185">Reference proteome</keyword>
<dbReference type="PANTHER" id="PTHR43877">
    <property type="entry name" value="AMINOALKYLPHOSPHONATE N-ACETYLTRANSFERASE-RELATED-RELATED"/>
    <property type="match status" value="1"/>
</dbReference>
<protein>
    <submittedName>
        <fullName evidence="4">GNAT superfamily N-acetyltransferase/RimJ/RimL family protein N-acetyltransferase</fullName>
    </submittedName>
</protein>
<proteinExistence type="predicted"/>
<evidence type="ECO:0000256" key="1">
    <source>
        <dbReference type="ARBA" id="ARBA00022679"/>
    </source>
</evidence>
<sequence>MTITSFDPADSAAMGQWYDVMVAVTSHDVPDFPTPSRRAHLVRFEHSMASVTEEALLAWDGDRVVGVASYQLPQTENLSMLYLELLVHPQYRRRGIGTRLMEEVYAAARRHDRSLIEVDTVRGFPGGATRDEAGYRYLTNRGHQPGATGIRSRYEVSGQTDEAMIAEAWTHADGYSLVQWRDAVPEEIIDDVAALQSRLMLDAPTGDLAVEQQVYDADRVRDQEKSELDRGYHWYSTAARHDATGQIVARTKLAFEAEGNTHARQRTTIVEPTHRGHRLGLLVKSANHTYTQSHEPTLMAIDAWNDEQNTPMRAVNTQLGFHPVDTWLTFQLPAT</sequence>
<dbReference type="Pfam" id="PF00583">
    <property type="entry name" value="Acetyltransf_1"/>
    <property type="match status" value="1"/>
</dbReference>
<keyword evidence="2" id="KW-0012">Acyltransferase</keyword>
<dbReference type="InterPro" id="IPR050832">
    <property type="entry name" value="Bact_Acetyltransf"/>
</dbReference>
<dbReference type="EMBL" id="JAASRO010000001">
    <property type="protein sequence ID" value="NIK59923.1"/>
    <property type="molecule type" value="Genomic_DNA"/>
</dbReference>
<evidence type="ECO:0000313" key="5">
    <source>
        <dbReference type="Proteomes" id="UP000555407"/>
    </source>
</evidence>
<reference evidence="4 5" key="1">
    <citation type="submission" date="2020-03" db="EMBL/GenBank/DDBJ databases">
        <title>Sequencing the genomes of 1000 actinobacteria strains.</title>
        <authorList>
            <person name="Klenk H.-P."/>
        </authorList>
    </citation>
    <scope>NUCLEOTIDE SEQUENCE [LARGE SCALE GENOMIC DNA]</scope>
    <source>
        <strain evidence="4 5">DSM 45490</strain>
    </source>
</reference>
<name>A0A7X5VEY7_9ACTN</name>
<evidence type="ECO:0000256" key="2">
    <source>
        <dbReference type="ARBA" id="ARBA00023315"/>
    </source>
</evidence>
<gene>
    <name evidence="4" type="ORF">BJY22_005640</name>
</gene>
<organism evidence="4 5">
    <name type="scientific">Kribbella shirazensis</name>
    <dbReference type="NCBI Taxonomy" id="1105143"/>
    <lineage>
        <taxon>Bacteria</taxon>
        <taxon>Bacillati</taxon>
        <taxon>Actinomycetota</taxon>
        <taxon>Actinomycetes</taxon>
        <taxon>Propionibacteriales</taxon>
        <taxon>Kribbellaceae</taxon>
        <taxon>Kribbella</taxon>
    </lineage>
</organism>